<dbReference type="Pfam" id="PF02362">
    <property type="entry name" value="B3"/>
    <property type="match status" value="1"/>
</dbReference>
<comment type="caution">
    <text evidence="7">The sequence shown here is derived from an EMBL/GenBank/DDBJ whole genome shotgun (WGS) entry which is preliminary data.</text>
</comment>
<organism evidence="7 8">
    <name type="scientific">Quercus rubra</name>
    <name type="common">Northern red oak</name>
    <name type="synonym">Quercus borealis</name>
    <dbReference type="NCBI Taxonomy" id="3512"/>
    <lineage>
        <taxon>Eukaryota</taxon>
        <taxon>Viridiplantae</taxon>
        <taxon>Streptophyta</taxon>
        <taxon>Embryophyta</taxon>
        <taxon>Tracheophyta</taxon>
        <taxon>Spermatophyta</taxon>
        <taxon>Magnoliopsida</taxon>
        <taxon>eudicotyledons</taxon>
        <taxon>Gunneridae</taxon>
        <taxon>Pentapetalae</taxon>
        <taxon>rosids</taxon>
        <taxon>fabids</taxon>
        <taxon>Fagales</taxon>
        <taxon>Fagaceae</taxon>
        <taxon>Quercus</taxon>
    </lineage>
</organism>
<keyword evidence="4" id="KW-0804">Transcription</keyword>
<dbReference type="GO" id="GO:0005634">
    <property type="term" value="C:nucleus"/>
    <property type="evidence" value="ECO:0007669"/>
    <property type="project" value="UniProtKB-SubCell"/>
</dbReference>
<evidence type="ECO:0000256" key="4">
    <source>
        <dbReference type="ARBA" id="ARBA00023163"/>
    </source>
</evidence>
<dbReference type="AlphaFoldDB" id="A0AAN7FCI6"/>
<dbReference type="Gene3D" id="2.40.330.10">
    <property type="entry name" value="DNA-binding pseudobarrel domain"/>
    <property type="match status" value="1"/>
</dbReference>
<feature type="domain" description="TF-B3" evidence="6">
    <location>
        <begin position="21"/>
        <end position="81"/>
    </location>
</feature>
<evidence type="ECO:0000256" key="1">
    <source>
        <dbReference type="ARBA" id="ARBA00004123"/>
    </source>
</evidence>
<proteinExistence type="predicted"/>
<dbReference type="CDD" id="cd10017">
    <property type="entry name" value="B3_DNA"/>
    <property type="match status" value="1"/>
</dbReference>
<reference evidence="7 8" key="1">
    <citation type="journal article" date="2023" name="G3 (Bethesda)">
        <title>A haplotype-resolved chromosome-scale genome for Quercus rubra L. provides insights into the genetics of adaptive traits for red oak species.</title>
        <authorList>
            <person name="Kapoor B."/>
            <person name="Jenkins J."/>
            <person name="Schmutz J."/>
            <person name="Zhebentyayeva T."/>
            <person name="Kuelheim C."/>
            <person name="Coggeshall M."/>
            <person name="Heim C."/>
            <person name="Lasky J.R."/>
            <person name="Leites L."/>
            <person name="Islam-Faridi N."/>
            <person name="Romero-Severson J."/>
            <person name="DeLeo V.L."/>
            <person name="Lucas S.M."/>
            <person name="Lazic D."/>
            <person name="Gailing O."/>
            <person name="Carlson J."/>
            <person name="Staton M."/>
        </authorList>
    </citation>
    <scope>NUCLEOTIDE SEQUENCE [LARGE SCALE GENOMIC DNA]</scope>
    <source>
        <strain evidence="7">Pseudo-F2</strain>
    </source>
</reference>
<protein>
    <recommendedName>
        <fullName evidence="6">TF-B3 domain-containing protein</fullName>
    </recommendedName>
</protein>
<evidence type="ECO:0000313" key="8">
    <source>
        <dbReference type="Proteomes" id="UP001324115"/>
    </source>
</evidence>
<dbReference type="InterPro" id="IPR003340">
    <property type="entry name" value="B3_DNA-bd"/>
</dbReference>
<comment type="subcellular location">
    <subcellularLocation>
        <location evidence="1">Nucleus</location>
    </subcellularLocation>
</comment>
<dbReference type="InterPro" id="IPR015300">
    <property type="entry name" value="DNA-bd_pseudobarrel_sf"/>
</dbReference>
<dbReference type="EMBL" id="JAXUIC010000005">
    <property type="protein sequence ID" value="KAK4589982.1"/>
    <property type="molecule type" value="Genomic_DNA"/>
</dbReference>
<dbReference type="Proteomes" id="UP001324115">
    <property type="component" value="Unassembled WGS sequence"/>
</dbReference>
<name>A0AAN7FCI6_QUERU</name>
<dbReference type="SUPFAM" id="SSF101936">
    <property type="entry name" value="DNA-binding pseudobarrel domain"/>
    <property type="match status" value="1"/>
</dbReference>
<keyword evidence="2" id="KW-0805">Transcription regulation</keyword>
<evidence type="ECO:0000256" key="2">
    <source>
        <dbReference type="ARBA" id="ARBA00023015"/>
    </source>
</evidence>
<dbReference type="GO" id="GO:0003677">
    <property type="term" value="F:DNA binding"/>
    <property type="evidence" value="ECO:0007669"/>
    <property type="project" value="UniProtKB-KW"/>
</dbReference>
<evidence type="ECO:0000256" key="3">
    <source>
        <dbReference type="ARBA" id="ARBA00023125"/>
    </source>
</evidence>
<keyword evidence="3" id="KW-0238">DNA-binding</keyword>
<keyword evidence="8" id="KW-1185">Reference proteome</keyword>
<accession>A0AAN7FCI6</accession>
<sequence length="82" mass="9138">MKFRGRGHGQTLLGGQLLLPYVPAGFAKNYIGSDQTVKLQTSDKKHWSFHCNYHHGASKVMRMGNGWSAFSKDNNLQGDVCL</sequence>
<evidence type="ECO:0000259" key="6">
    <source>
        <dbReference type="Pfam" id="PF02362"/>
    </source>
</evidence>
<gene>
    <name evidence="7" type="ORF">RGQ29_020523</name>
</gene>
<evidence type="ECO:0000313" key="7">
    <source>
        <dbReference type="EMBL" id="KAK4589982.1"/>
    </source>
</evidence>
<keyword evidence="5" id="KW-0539">Nucleus</keyword>
<evidence type="ECO:0000256" key="5">
    <source>
        <dbReference type="ARBA" id="ARBA00023242"/>
    </source>
</evidence>